<comment type="similarity">
    <text evidence="2">Belongs to the DadA oxidoreductase family.</text>
</comment>
<evidence type="ECO:0000256" key="4">
    <source>
        <dbReference type="ARBA" id="ARBA00023002"/>
    </source>
</evidence>
<dbReference type="Pfam" id="PF01266">
    <property type="entry name" value="DAO"/>
    <property type="match status" value="1"/>
</dbReference>
<name>A0ABU2BIA6_9MICC</name>
<dbReference type="RefSeq" id="WP_310289308.1">
    <property type="nucleotide sequence ID" value="NZ_JAVDYI010000001.1"/>
</dbReference>
<comment type="caution">
    <text evidence="6">The sequence shown here is derived from an EMBL/GenBank/DDBJ whole genome shotgun (WGS) entry which is preliminary data.</text>
</comment>
<dbReference type="Gene3D" id="3.50.50.60">
    <property type="entry name" value="FAD/NAD(P)-binding domain"/>
    <property type="match status" value="1"/>
</dbReference>
<protein>
    <submittedName>
        <fullName evidence="6">FAD dependent oxidoreductase TIGR03364</fullName>
    </submittedName>
</protein>
<dbReference type="InterPro" id="IPR036188">
    <property type="entry name" value="FAD/NAD-bd_sf"/>
</dbReference>
<dbReference type="Gene3D" id="3.30.9.10">
    <property type="entry name" value="D-Amino Acid Oxidase, subunit A, domain 2"/>
    <property type="match status" value="1"/>
</dbReference>
<dbReference type="SUPFAM" id="SSF51905">
    <property type="entry name" value="FAD/NAD(P)-binding domain"/>
    <property type="match status" value="1"/>
</dbReference>
<feature type="domain" description="FAD dependent oxidoreductase" evidence="5">
    <location>
        <begin position="27"/>
        <end position="391"/>
    </location>
</feature>
<dbReference type="NCBIfam" id="TIGR03364">
    <property type="entry name" value="HpnW_proposed"/>
    <property type="match status" value="1"/>
</dbReference>
<dbReference type="EMBL" id="JAVDYI010000001">
    <property type="protein sequence ID" value="MDR7357689.1"/>
    <property type="molecule type" value="Genomic_DNA"/>
</dbReference>
<dbReference type="PANTHER" id="PTHR13847">
    <property type="entry name" value="SARCOSINE DEHYDROGENASE-RELATED"/>
    <property type="match status" value="1"/>
</dbReference>
<dbReference type="InterPro" id="IPR017741">
    <property type="entry name" value="FAD-dependent_OxRdtase_HpnW"/>
</dbReference>
<evidence type="ECO:0000259" key="5">
    <source>
        <dbReference type="Pfam" id="PF01266"/>
    </source>
</evidence>
<keyword evidence="7" id="KW-1185">Reference proteome</keyword>
<accession>A0ABU2BIA6</accession>
<evidence type="ECO:0000256" key="1">
    <source>
        <dbReference type="ARBA" id="ARBA00001974"/>
    </source>
</evidence>
<evidence type="ECO:0000256" key="3">
    <source>
        <dbReference type="ARBA" id="ARBA00022630"/>
    </source>
</evidence>
<keyword evidence="4" id="KW-0560">Oxidoreductase</keyword>
<sequence length="408" mass="43239">MGPANINAVNIFETKSGATAEPVASTDVLVVGAGIIGLAHAALAQQAGLSVTVIERDHRAVGASVRNFGHACITAQHGDLYDLAQAGRRHWLDFSAKAGFWAIEAGALVVAATETELQLLREFSESRPEGQVSVLGGEEVRARLGRENTDGIRGGAFLADDLRVDPRSTVGTLAGWLHEQEGAAVHFNTAALGFGQGSERRARVNTSRGDFEADQVYICVGHDVDYLFPQIAAEHRIERCALQMTAAGAPESTTIVPAVLTATSMLRYDAFTHMPSASALRIEVAEAHPDLLGIGANVMFTQRPDGTLLLGDSHSYDLTQDPFLDESTSGILLRAAAKVLDVESFATTERWQGIYASSDVSPVLVRDIGEAITLVSVTSGIGMTISFGLAEANLTARPLPRPTAALTR</sequence>
<organism evidence="6 7">
    <name type="scientific">Paeniglutamicibacter sulfureus</name>
    <dbReference type="NCBI Taxonomy" id="43666"/>
    <lineage>
        <taxon>Bacteria</taxon>
        <taxon>Bacillati</taxon>
        <taxon>Actinomycetota</taxon>
        <taxon>Actinomycetes</taxon>
        <taxon>Micrococcales</taxon>
        <taxon>Micrococcaceae</taxon>
        <taxon>Paeniglutamicibacter</taxon>
    </lineage>
</organism>
<dbReference type="Proteomes" id="UP001183817">
    <property type="component" value="Unassembled WGS sequence"/>
</dbReference>
<dbReference type="PANTHER" id="PTHR13847:SF286">
    <property type="entry name" value="D-AMINO ACID DEHYDROGENASE"/>
    <property type="match status" value="1"/>
</dbReference>
<dbReference type="InterPro" id="IPR006076">
    <property type="entry name" value="FAD-dep_OxRdtase"/>
</dbReference>
<keyword evidence="3" id="KW-0285">Flavoprotein</keyword>
<reference evidence="6 7" key="1">
    <citation type="submission" date="2023-07" db="EMBL/GenBank/DDBJ databases">
        <title>Sequencing the genomes of 1000 actinobacteria strains.</title>
        <authorList>
            <person name="Klenk H.-P."/>
        </authorList>
    </citation>
    <scope>NUCLEOTIDE SEQUENCE [LARGE SCALE GENOMIC DNA]</scope>
    <source>
        <strain evidence="6 7">DSM 20167</strain>
    </source>
</reference>
<evidence type="ECO:0000313" key="7">
    <source>
        <dbReference type="Proteomes" id="UP001183817"/>
    </source>
</evidence>
<proteinExistence type="inferred from homology"/>
<evidence type="ECO:0000313" key="6">
    <source>
        <dbReference type="EMBL" id="MDR7357689.1"/>
    </source>
</evidence>
<evidence type="ECO:0000256" key="2">
    <source>
        <dbReference type="ARBA" id="ARBA00009410"/>
    </source>
</evidence>
<gene>
    <name evidence="6" type="ORF">J2S64_001380</name>
</gene>
<comment type="cofactor">
    <cofactor evidence="1">
        <name>FAD</name>
        <dbReference type="ChEBI" id="CHEBI:57692"/>
    </cofactor>
</comment>